<evidence type="ECO:0000313" key="2">
    <source>
        <dbReference type="EMBL" id="ANY75681.1"/>
    </source>
</evidence>
<protein>
    <recommendedName>
        <fullName evidence="1">DUF4166 domain-containing protein</fullName>
    </recommendedName>
</protein>
<dbReference type="Pfam" id="PF13761">
    <property type="entry name" value="DUF4166"/>
    <property type="match status" value="1"/>
</dbReference>
<gene>
    <name evidence="2" type="ORF">BBD41_25605</name>
</gene>
<dbReference type="AlphaFoldDB" id="A0A1B2E6U6"/>
<feature type="domain" description="DUF4166" evidence="1">
    <location>
        <begin position="16"/>
        <end position="200"/>
    </location>
</feature>
<reference evidence="2" key="1">
    <citation type="submission" date="2016-08" db="EMBL/GenBank/DDBJ databases">
        <title>Complete Genome Seqeunce of Paenibacillus sp. nov. IHBB 9852 from high altitute lake of Indian trans-Himalayas.</title>
        <authorList>
            <person name="Kiran S."/>
            <person name="Swarnkar M.K."/>
            <person name="Rana A."/>
            <person name="Tewari R."/>
            <person name="Gulati A."/>
        </authorList>
    </citation>
    <scope>NUCLEOTIDE SEQUENCE [LARGE SCALE GENOMIC DNA]</scope>
    <source>
        <strain evidence="2">IHBB 9852</strain>
    </source>
</reference>
<dbReference type="InterPro" id="IPR025311">
    <property type="entry name" value="DUF4166"/>
</dbReference>
<sequence>MTSIYEQALGPEFRKLHPKIQERFGFGSKDKVASIGEGTMDEIWYARWAKLPLQIGTVRHIMFPERGLHIPFRIENYAYLDRYGRETVTWCRSFHFPSGIRRFDATMIYSHERNGIVDYLGNKQHLAVDLEVSAGGNGGINIRSGEQRFYEGWLGFRFPAGLTGTADVCEWYDDRHQTYRIRVDVLNPLFGPVFRYRGSFQARFLSTRDSGIPSHVKPLREEARV</sequence>
<dbReference type="KEGG" id="pib:BBD41_25605"/>
<name>A0A1B2E6U6_9BACL</name>
<dbReference type="EMBL" id="CP016809">
    <property type="protein sequence ID" value="ANY75681.1"/>
    <property type="molecule type" value="Genomic_DNA"/>
</dbReference>
<proteinExistence type="predicted"/>
<evidence type="ECO:0000259" key="1">
    <source>
        <dbReference type="Pfam" id="PF13761"/>
    </source>
</evidence>
<organism evidence="2">
    <name type="scientific">Paenibacillus ihbetae</name>
    <dbReference type="NCBI Taxonomy" id="1870820"/>
    <lineage>
        <taxon>Bacteria</taxon>
        <taxon>Bacillati</taxon>
        <taxon>Bacillota</taxon>
        <taxon>Bacilli</taxon>
        <taxon>Bacillales</taxon>
        <taxon>Paenibacillaceae</taxon>
        <taxon>Paenibacillus</taxon>
    </lineage>
</organism>
<dbReference type="RefSeq" id="WP_099479436.1">
    <property type="nucleotide sequence ID" value="NZ_CP016809.1"/>
</dbReference>
<accession>A0A1B2E6U6</accession>